<proteinExistence type="predicted"/>
<comment type="caution">
    <text evidence="1">The sequence shown here is derived from an EMBL/GenBank/DDBJ whole genome shotgun (WGS) entry which is preliminary data.</text>
</comment>
<protein>
    <submittedName>
        <fullName evidence="1">Uncharacterized protein</fullName>
    </submittedName>
</protein>
<evidence type="ECO:0000313" key="2">
    <source>
        <dbReference type="Proteomes" id="UP001596549"/>
    </source>
</evidence>
<keyword evidence="2" id="KW-1185">Reference proteome</keyword>
<sequence length="75" mass="8950">MKPTYYITNRNDQLLQLLNTIEYCAYEYEPERADFIIQLKEEILENDGIDVSPEQYNKIISLLLTFVPPHIKHIH</sequence>
<evidence type="ECO:0000313" key="1">
    <source>
        <dbReference type="EMBL" id="MFC7373268.1"/>
    </source>
</evidence>
<accession>A0ABW2NWD7</accession>
<dbReference type="Proteomes" id="UP001596549">
    <property type="component" value="Unassembled WGS sequence"/>
</dbReference>
<reference evidence="2" key="1">
    <citation type="journal article" date="2019" name="Int. J. Syst. Evol. Microbiol.">
        <title>The Global Catalogue of Microorganisms (GCM) 10K type strain sequencing project: providing services to taxonomists for standard genome sequencing and annotation.</title>
        <authorList>
            <consortium name="The Broad Institute Genomics Platform"/>
            <consortium name="The Broad Institute Genome Sequencing Center for Infectious Disease"/>
            <person name="Wu L."/>
            <person name="Ma J."/>
        </authorList>
    </citation>
    <scope>NUCLEOTIDE SEQUENCE [LARGE SCALE GENOMIC DNA]</scope>
    <source>
        <strain evidence="2">NBRC 106396</strain>
    </source>
</reference>
<gene>
    <name evidence="1" type="ORF">ACFQPF_16635</name>
</gene>
<dbReference type="RefSeq" id="WP_379751032.1">
    <property type="nucleotide sequence ID" value="NZ_JBHTCP010000051.1"/>
</dbReference>
<dbReference type="EMBL" id="JBHTCP010000051">
    <property type="protein sequence ID" value="MFC7373268.1"/>
    <property type="molecule type" value="Genomic_DNA"/>
</dbReference>
<name>A0ABW2NWD7_9BACL</name>
<organism evidence="1 2">
    <name type="scientific">Fictibacillus iocasae</name>
    <dbReference type="NCBI Taxonomy" id="2715437"/>
    <lineage>
        <taxon>Bacteria</taxon>
        <taxon>Bacillati</taxon>
        <taxon>Bacillota</taxon>
        <taxon>Bacilli</taxon>
        <taxon>Bacillales</taxon>
        <taxon>Fictibacillaceae</taxon>
        <taxon>Fictibacillus</taxon>
    </lineage>
</organism>